<accession>A0A3P6GIB5</accession>
<organism evidence="1">
    <name type="scientific">Brassica oleracea</name>
    <name type="common">Wild cabbage</name>
    <dbReference type="NCBI Taxonomy" id="3712"/>
    <lineage>
        <taxon>Eukaryota</taxon>
        <taxon>Viridiplantae</taxon>
        <taxon>Streptophyta</taxon>
        <taxon>Embryophyta</taxon>
        <taxon>Tracheophyta</taxon>
        <taxon>Spermatophyta</taxon>
        <taxon>Magnoliopsida</taxon>
        <taxon>eudicotyledons</taxon>
        <taxon>Gunneridae</taxon>
        <taxon>Pentapetalae</taxon>
        <taxon>rosids</taxon>
        <taxon>malvids</taxon>
        <taxon>Brassicales</taxon>
        <taxon>Brassicaceae</taxon>
        <taxon>Brassiceae</taxon>
        <taxon>Brassica</taxon>
    </lineage>
</organism>
<proteinExistence type="predicted"/>
<gene>
    <name evidence="1" type="ORF">BOLSC29T60618H</name>
</gene>
<name>A0A3P6GIB5_BRAOL</name>
<sequence>MRPYQLVRSVQDHGILFYQIGRVVAQNVLIKKDPMILNRSYLGSQIPSLSMKSRSNCISVYN</sequence>
<protein>
    <submittedName>
        <fullName evidence="1">Uncharacterized protein</fullName>
    </submittedName>
</protein>
<dbReference type="AlphaFoldDB" id="A0A3P6GIB5"/>
<reference evidence="1" key="1">
    <citation type="submission" date="2018-11" db="EMBL/GenBank/DDBJ databases">
        <authorList>
            <consortium name="Genoscope - CEA"/>
            <person name="William W."/>
        </authorList>
    </citation>
    <scope>NUCLEOTIDE SEQUENCE</scope>
</reference>
<evidence type="ECO:0000313" key="1">
    <source>
        <dbReference type="EMBL" id="VDD65390.1"/>
    </source>
</evidence>
<dbReference type="EMBL" id="LR031889">
    <property type="protein sequence ID" value="VDD65390.1"/>
    <property type="molecule type" value="Genomic_DNA"/>
</dbReference>